<dbReference type="AlphaFoldDB" id="A0A9Q9SSD1"/>
<feature type="compositionally biased region" description="Polar residues" evidence="1">
    <location>
        <begin position="1"/>
        <end position="13"/>
    </location>
</feature>
<evidence type="ECO:0000313" key="2">
    <source>
        <dbReference type="EMBL" id="WAN68770.1"/>
    </source>
</evidence>
<evidence type="ECO:0000256" key="1">
    <source>
        <dbReference type="SAM" id="MobiDB-lite"/>
    </source>
</evidence>
<dbReference type="Proteomes" id="UP000176944">
    <property type="component" value="Chromosome"/>
</dbReference>
<name>A0A9Q9SSD1_MOOP1</name>
<gene>
    <name evidence="2" type="ORF">BJP36_41125</name>
</gene>
<accession>A0A9Q9SSD1</accession>
<organism evidence="2">
    <name type="scientific">Moorena producens (strain JHB)</name>
    <dbReference type="NCBI Taxonomy" id="1454205"/>
    <lineage>
        <taxon>Bacteria</taxon>
        <taxon>Bacillati</taxon>
        <taxon>Cyanobacteriota</taxon>
        <taxon>Cyanophyceae</taxon>
        <taxon>Coleofasciculales</taxon>
        <taxon>Coleofasciculaceae</taxon>
        <taxon>Moorena</taxon>
    </lineage>
</organism>
<proteinExistence type="predicted"/>
<reference evidence="2" key="1">
    <citation type="journal article" date="2017" name="Proc. Natl. Acad. Sci. U.S.A.">
        <title>Comparative genomics uncovers the prolific and distinctive metabolic potential of the cyanobacterial genus Moorea.</title>
        <authorList>
            <person name="Leao T."/>
            <person name="Castelao G."/>
            <person name="Korobeynikov A."/>
            <person name="Monroe E.A."/>
            <person name="Podell S."/>
            <person name="Glukhov E."/>
            <person name="Allen E.E."/>
            <person name="Gerwick W.H."/>
            <person name="Gerwick L."/>
        </authorList>
    </citation>
    <scope>NUCLEOTIDE SEQUENCE</scope>
    <source>
        <strain evidence="2">JHB</strain>
    </source>
</reference>
<reference evidence="2" key="2">
    <citation type="submission" date="2022-10" db="EMBL/GenBank/DDBJ databases">
        <authorList>
            <person name="Ngo T.-E."/>
        </authorList>
    </citation>
    <scope>NUCLEOTIDE SEQUENCE</scope>
    <source>
        <strain evidence="2">JHB</strain>
    </source>
</reference>
<sequence>MPIPPTGSNSNCSRFPIPDSRLPTPDSRLPTPDTPHPTPYSLFP</sequence>
<dbReference type="EMBL" id="CP017708">
    <property type="protein sequence ID" value="WAN68770.1"/>
    <property type="molecule type" value="Genomic_DNA"/>
</dbReference>
<protein>
    <submittedName>
        <fullName evidence="2">Uncharacterized protein</fullName>
    </submittedName>
</protein>
<feature type="region of interest" description="Disordered" evidence="1">
    <location>
        <begin position="1"/>
        <end position="44"/>
    </location>
</feature>